<dbReference type="InterPro" id="IPR036397">
    <property type="entry name" value="RNaseH_sf"/>
</dbReference>
<dbReference type="PROSITE" id="PS50878">
    <property type="entry name" value="RT_POL"/>
    <property type="match status" value="1"/>
</dbReference>
<reference evidence="6" key="3">
    <citation type="submission" date="2025-09" db="UniProtKB">
        <authorList>
            <consortium name="Ensembl"/>
        </authorList>
    </citation>
    <scope>IDENTIFICATION</scope>
</reference>
<dbReference type="InParanoid" id="A0A669F658"/>
<name>A0A669F658_ORENI</name>
<dbReference type="GO" id="GO:0003676">
    <property type="term" value="F:nucleic acid binding"/>
    <property type="evidence" value="ECO:0007669"/>
    <property type="project" value="InterPro"/>
</dbReference>
<feature type="domain" description="Reverse transcriptase" evidence="4">
    <location>
        <begin position="1"/>
        <end position="67"/>
    </location>
</feature>
<dbReference type="InterPro" id="IPR041577">
    <property type="entry name" value="RT_RNaseH_2"/>
</dbReference>
<evidence type="ECO:0000313" key="6">
    <source>
        <dbReference type="Ensembl" id="ENSONIP00000080162.1"/>
    </source>
</evidence>
<dbReference type="EC" id="3.1.26.4" evidence="2"/>
<dbReference type="InterPro" id="IPR041588">
    <property type="entry name" value="Integrase_H2C2"/>
</dbReference>
<dbReference type="Gene3D" id="3.30.70.270">
    <property type="match status" value="2"/>
</dbReference>
<dbReference type="SUPFAM" id="SSF56672">
    <property type="entry name" value="DNA/RNA polymerases"/>
    <property type="match status" value="1"/>
</dbReference>
<proteinExistence type="inferred from homology"/>
<dbReference type="InterPro" id="IPR012337">
    <property type="entry name" value="RNaseH-like_sf"/>
</dbReference>
<evidence type="ECO:0000313" key="7">
    <source>
        <dbReference type="Proteomes" id="UP000005207"/>
    </source>
</evidence>
<dbReference type="AlphaFoldDB" id="A0A669F658"/>
<dbReference type="GO" id="GO:0004523">
    <property type="term" value="F:RNA-DNA hybrid ribonuclease activity"/>
    <property type="evidence" value="ECO:0007669"/>
    <property type="project" value="UniProtKB-EC"/>
</dbReference>
<dbReference type="InterPro" id="IPR043128">
    <property type="entry name" value="Rev_trsase/Diguanyl_cyclase"/>
</dbReference>
<dbReference type="Pfam" id="PF00665">
    <property type="entry name" value="rve"/>
    <property type="match status" value="1"/>
</dbReference>
<dbReference type="CDD" id="cd01647">
    <property type="entry name" value="RT_LTR"/>
    <property type="match status" value="1"/>
</dbReference>
<dbReference type="InterPro" id="IPR001584">
    <property type="entry name" value="Integrase_cat-core"/>
</dbReference>
<comment type="similarity">
    <text evidence="1">Belongs to the beta type-B retroviral polymerase family. HERV class-II K(HML-2) pol subfamily.</text>
</comment>
<dbReference type="GO" id="GO:0015074">
    <property type="term" value="P:DNA integration"/>
    <property type="evidence" value="ECO:0007669"/>
    <property type="project" value="InterPro"/>
</dbReference>
<dbReference type="FunFam" id="3.30.70.270:FF:000003">
    <property type="entry name" value="Transposon Ty3-G Gag-Pol polyprotein"/>
    <property type="match status" value="1"/>
</dbReference>
<evidence type="ECO:0000256" key="3">
    <source>
        <dbReference type="ARBA" id="ARBA00039658"/>
    </source>
</evidence>
<dbReference type="PANTHER" id="PTHR37984">
    <property type="entry name" value="PROTEIN CBG26694"/>
    <property type="match status" value="1"/>
</dbReference>
<dbReference type="Pfam" id="PF17919">
    <property type="entry name" value="RT_RNaseH_2"/>
    <property type="match status" value="1"/>
</dbReference>
<organism evidence="6 7">
    <name type="scientific">Oreochromis niloticus</name>
    <name type="common">Nile tilapia</name>
    <name type="synonym">Tilapia nilotica</name>
    <dbReference type="NCBI Taxonomy" id="8128"/>
    <lineage>
        <taxon>Eukaryota</taxon>
        <taxon>Metazoa</taxon>
        <taxon>Chordata</taxon>
        <taxon>Craniata</taxon>
        <taxon>Vertebrata</taxon>
        <taxon>Euteleostomi</taxon>
        <taxon>Actinopterygii</taxon>
        <taxon>Neopterygii</taxon>
        <taxon>Teleostei</taxon>
        <taxon>Neoteleostei</taxon>
        <taxon>Acanthomorphata</taxon>
        <taxon>Ovalentaria</taxon>
        <taxon>Cichlomorphae</taxon>
        <taxon>Cichliformes</taxon>
        <taxon>Cichlidae</taxon>
        <taxon>African cichlids</taxon>
        <taxon>Pseudocrenilabrinae</taxon>
        <taxon>Oreochromini</taxon>
        <taxon>Oreochromis</taxon>
    </lineage>
</organism>
<dbReference type="FunFam" id="1.10.340.70:FF:000001">
    <property type="entry name" value="Retrovirus-related Pol polyprotein from transposon gypsy-like Protein"/>
    <property type="match status" value="1"/>
</dbReference>
<dbReference type="InterPro" id="IPR050951">
    <property type="entry name" value="Retrovirus_Pol_polyprotein"/>
</dbReference>
<dbReference type="Ensembl" id="ENSONIT00000086103.1">
    <property type="protein sequence ID" value="ENSONIP00000080162.1"/>
    <property type="gene ID" value="ENSONIG00000039495.1"/>
</dbReference>
<dbReference type="Pfam" id="PF00078">
    <property type="entry name" value="RVT_1"/>
    <property type="match status" value="1"/>
</dbReference>
<evidence type="ECO:0000256" key="1">
    <source>
        <dbReference type="ARBA" id="ARBA00010879"/>
    </source>
</evidence>
<evidence type="ECO:0000256" key="2">
    <source>
        <dbReference type="ARBA" id="ARBA00012180"/>
    </source>
</evidence>
<dbReference type="SUPFAM" id="SSF53098">
    <property type="entry name" value="Ribonuclease H-like"/>
    <property type="match status" value="1"/>
</dbReference>
<reference evidence="7" key="1">
    <citation type="submission" date="2012-01" db="EMBL/GenBank/DDBJ databases">
        <title>The Genome Sequence of Oreochromis niloticus (Nile Tilapia).</title>
        <authorList>
            <consortium name="Broad Institute Genome Assembly Team"/>
            <consortium name="Broad Institute Sequencing Platform"/>
            <person name="Di Palma F."/>
            <person name="Johnson J."/>
            <person name="Lander E.S."/>
            <person name="Lindblad-Toh K."/>
        </authorList>
    </citation>
    <scope>NUCLEOTIDE SEQUENCE [LARGE SCALE GENOMIC DNA]</scope>
</reference>
<dbReference type="PANTHER" id="PTHR37984:SF15">
    <property type="entry name" value="INTEGRASE CATALYTIC DOMAIN-CONTAINING PROTEIN"/>
    <property type="match status" value="1"/>
</dbReference>
<dbReference type="FunFam" id="3.10.20.370:FF:000001">
    <property type="entry name" value="Retrovirus-related Pol polyprotein from transposon 17.6-like protein"/>
    <property type="match status" value="1"/>
</dbReference>
<evidence type="ECO:0000259" key="5">
    <source>
        <dbReference type="PROSITE" id="PS50994"/>
    </source>
</evidence>
<keyword evidence="7" id="KW-1185">Reference proteome</keyword>
<dbReference type="InterPro" id="IPR043502">
    <property type="entry name" value="DNA/RNA_pol_sf"/>
</dbReference>
<feature type="domain" description="Integrase catalytic" evidence="5">
    <location>
        <begin position="525"/>
        <end position="681"/>
    </location>
</feature>
<sequence length="681" mass="78616">MEKCVGDLNLSEVLVFLDDLIVFSDTLEEHEVRLMRVLNRLRDFGLRLSPEKCHFFRPSVKYLGHVVDAQGVHTDPDKISALKTWPRPTNKRELKCFLGFAGYYRRFIDGYSKIAKPLNSLTAGYYSPKKRGKVYLGERFKQPSNINLPFGEDWTHECENAFKTLIERLTSAPVLAFANPQLPYVLHTDASREGLGAALYQEQDGKLRAVAYASRGLSKSERNYPTHKLEFLALKWAVCEKFNSYLYGANFTIVTDNNPLTYVLTSAKLDAAGHRWLAALSTYQFTVKYRAGHANRDADGLSRRPQAPPFEDEDFIKERERVDDMKNRLLEMSHEVVSALCQRHLVVSRIEHCSNLEPPLAVESLAVDPSTVADVFGEDTLPSMTSSDWYKAQRDDPVVSRVITFVERAQKPSFRETNFEAPDVRLLLKEWRRLELRDGVLYRKWTNRDNIVWQLVLPEQFREKALRGVHDEIGHLGFERALHLARARFYWPMMTKSVEEKCRQCPRCVRRKAVPQRAAPLENIITTYPLELVCMDYLSLEPDNRDTRNILVVTDHFTKFAVAVPTKDQKSRTIAKALWENFIVHYGFPSRLLSDQGRDFESHTIKELCALVGADKIRTTPYHPRGNPVERFNRTLLDMLGTLEEEDKSHWRDFVKPLVHAYNCTRNNTTGFSPYELMFGR</sequence>
<dbReference type="GeneTree" id="ENSGT01100000263500"/>
<reference evidence="6" key="2">
    <citation type="submission" date="2025-08" db="UniProtKB">
        <authorList>
            <consortium name="Ensembl"/>
        </authorList>
    </citation>
    <scope>IDENTIFICATION</scope>
</reference>
<protein>
    <recommendedName>
        <fullName evidence="3">Gypsy retrotransposon integrase-like protein 1</fullName>
        <ecNumber evidence="2">3.1.26.4</ecNumber>
    </recommendedName>
</protein>
<accession>A0A669F658</accession>
<dbReference type="Gene3D" id="3.10.20.370">
    <property type="match status" value="1"/>
</dbReference>
<dbReference type="CDD" id="cd09274">
    <property type="entry name" value="RNase_HI_RT_Ty3"/>
    <property type="match status" value="1"/>
</dbReference>
<dbReference type="InterPro" id="IPR000477">
    <property type="entry name" value="RT_dom"/>
</dbReference>
<dbReference type="OMA" id="THECENA"/>
<dbReference type="Gene3D" id="1.10.340.70">
    <property type="match status" value="1"/>
</dbReference>
<dbReference type="Gene3D" id="3.30.420.10">
    <property type="entry name" value="Ribonuclease H-like superfamily/Ribonuclease H"/>
    <property type="match status" value="1"/>
</dbReference>
<dbReference type="PROSITE" id="PS50994">
    <property type="entry name" value="INTEGRASE"/>
    <property type="match status" value="1"/>
</dbReference>
<dbReference type="FunFam" id="3.30.420.10:FF:000032">
    <property type="entry name" value="Retrovirus-related Pol polyprotein from transposon 297-like Protein"/>
    <property type="match status" value="1"/>
</dbReference>
<evidence type="ECO:0000259" key="4">
    <source>
        <dbReference type="PROSITE" id="PS50878"/>
    </source>
</evidence>
<dbReference type="Pfam" id="PF17921">
    <property type="entry name" value="Integrase_H2C2"/>
    <property type="match status" value="1"/>
</dbReference>
<dbReference type="Proteomes" id="UP000005207">
    <property type="component" value="Linkage group LG6"/>
</dbReference>